<proteinExistence type="inferred from homology"/>
<evidence type="ECO:0000256" key="3">
    <source>
        <dbReference type="SAM" id="Phobius"/>
    </source>
</evidence>
<dbReference type="OrthoDB" id="5840532at2759"/>
<keyword evidence="5" id="KW-1185">Reference proteome</keyword>
<accession>A0A9P0VW30</accession>
<keyword evidence="2" id="KW-0560">Oxidoreductase</keyword>
<feature type="transmembrane region" description="Helical" evidence="3">
    <location>
        <begin position="7"/>
        <end position="24"/>
    </location>
</feature>
<dbReference type="Gene3D" id="3.40.50.720">
    <property type="entry name" value="NAD(P)-binding Rossmann-like Domain"/>
    <property type="match status" value="1"/>
</dbReference>
<evidence type="ECO:0000256" key="1">
    <source>
        <dbReference type="ARBA" id="ARBA00006484"/>
    </source>
</evidence>
<dbReference type="InterPro" id="IPR036291">
    <property type="entry name" value="NAD(P)-bd_dom_sf"/>
</dbReference>
<sequence>MANIDEVFRRVCSLIPAIVIGLPLSGNFKVILLLFYVIGRTIEFYLLNYNIPKGWSELSRQDVALITGGSRGLGLEIVKKLKQKVGKVIIVDVAPPPAYIIEDDSIQFVRCNIGDEALLKYTLTRVIENLAIAEQHISVLINNAGIDHRSSLLDLPDEDIKQVFNVNSFAQIWTLRAVISNHMKQNSDKQLFIVSVASILGTLAPKNLTLYSASKAINIQVHEGLTQEVKELSPKVRLLLVTPGQLDTAMFDDIEASNEFFAPLVKHVELAETIVGRINKGHSGVLANPMYANLLPIVKCLPIALQDFCRWLSQMDNKIEPKAEFPK</sequence>
<gene>
    <name evidence="4" type="ORF">CLIB1423_01S10858</name>
</gene>
<organism evidence="4 5">
    <name type="scientific">[Candida] railenensis</name>
    <dbReference type="NCBI Taxonomy" id="45579"/>
    <lineage>
        <taxon>Eukaryota</taxon>
        <taxon>Fungi</taxon>
        <taxon>Dikarya</taxon>
        <taxon>Ascomycota</taxon>
        <taxon>Saccharomycotina</taxon>
        <taxon>Pichiomycetes</taxon>
        <taxon>Debaryomycetaceae</taxon>
        <taxon>Kurtzmaniella</taxon>
    </lineage>
</organism>
<evidence type="ECO:0000256" key="2">
    <source>
        <dbReference type="ARBA" id="ARBA00023002"/>
    </source>
</evidence>
<evidence type="ECO:0000313" key="5">
    <source>
        <dbReference type="Proteomes" id="UP000837801"/>
    </source>
</evidence>
<dbReference type="AlphaFoldDB" id="A0A9P0VW30"/>
<evidence type="ECO:0000313" key="4">
    <source>
        <dbReference type="EMBL" id="CAH2350471.1"/>
    </source>
</evidence>
<keyword evidence="3" id="KW-1133">Transmembrane helix</keyword>
<keyword evidence="3" id="KW-0812">Transmembrane</keyword>
<dbReference type="PRINTS" id="PR00081">
    <property type="entry name" value="GDHRDH"/>
</dbReference>
<dbReference type="PANTHER" id="PTHR24322">
    <property type="entry name" value="PKSB"/>
    <property type="match status" value="1"/>
</dbReference>
<comment type="caution">
    <text evidence="4">The sequence shown here is derived from an EMBL/GenBank/DDBJ whole genome shotgun (WGS) entry which is preliminary data.</text>
</comment>
<dbReference type="Proteomes" id="UP000837801">
    <property type="component" value="Unassembled WGS sequence"/>
</dbReference>
<comment type="similarity">
    <text evidence="1">Belongs to the short-chain dehydrogenases/reductases (SDR) family.</text>
</comment>
<dbReference type="PANTHER" id="PTHR24322:SF736">
    <property type="entry name" value="RETINOL DEHYDROGENASE 10"/>
    <property type="match status" value="1"/>
</dbReference>
<protein>
    <submittedName>
        <fullName evidence="4">Uncharacterized oxidoreductase Tda5p</fullName>
    </submittedName>
</protein>
<dbReference type="GO" id="GO:0016616">
    <property type="term" value="F:oxidoreductase activity, acting on the CH-OH group of donors, NAD or NADP as acceptor"/>
    <property type="evidence" value="ECO:0007669"/>
    <property type="project" value="TreeGrafter"/>
</dbReference>
<name>A0A9P0VW30_9ASCO</name>
<keyword evidence="3" id="KW-0472">Membrane</keyword>
<dbReference type="EMBL" id="CAKXYY010000001">
    <property type="protein sequence ID" value="CAH2350471.1"/>
    <property type="molecule type" value="Genomic_DNA"/>
</dbReference>
<reference evidence="4" key="1">
    <citation type="submission" date="2022-03" db="EMBL/GenBank/DDBJ databases">
        <authorList>
            <person name="Legras J.-L."/>
            <person name="Devillers H."/>
            <person name="Grondin C."/>
        </authorList>
    </citation>
    <scope>NUCLEOTIDE SEQUENCE</scope>
    <source>
        <strain evidence="4">CLIB 1423</strain>
    </source>
</reference>
<dbReference type="SUPFAM" id="SSF51735">
    <property type="entry name" value="NAD(P)-binding Rossmann-fold domains"/>
    <property type="match status" value="1"/>
</dbReference>
<dbReference type="InterPro" id="IPR002347">
    <property type="entry name" value="SDR_fam"/>
</dbReference>
<dbReference type="Pfam" id="PF00106">
    <property type="entry name" value="adh_short"/>
    <property type="match status" value="1"/>
</dbReference>